<dbReference type="AlphaFoldDB" id="G4NMZ7"/>
<evidence type="ECO:0000256" key="5">
    <source>
        <dbReference type="SAM" id="MobiDB-lite"/>
    </source>
</evidence>
<feature type="compositionally biased region" description="Polar residues" evidence="5">
    <location>
        <begin position="51"/>
        <end position="63"/>
    </location>
</feature>
<evidence type="ECO:0000256" key="1">
    <source>
        <dbReference type="ARBA" id="ARBA00022723"/>
    </source>
</evidence>
<dbReference type="PANTHER" id="PTHR33823:SF4">
    <property type="entry name" value="GENERAL STRESS PROTEIN 16O"/>
    <property type="match status" value="1"/>
</dbReference>
<accession>G4NMZ7</accession>
<protein>
    <submittedName>
        <fullName evidence="7">DnaK suppressor protein</fullName>
    </submittedName>
</protein>
<feature type="zinc finger region" description="dksA C4-type" evidence="4">
    <location>
        <begin position="99"/>
        <end position="123"/>
    </location>
</feature>
<sequence>MVKNRHEKENCMPLTDEEIANFKTRLLEMKAKLSHTLEGNAQEVKKPNEATGYSQHQADQGTDTFDRTISLEVTTKEYKLLRQIDRALEKIEEASYGICDVSGEEIPLARLMAIPYATMTVKSQEKFEKGLLSGN</sequence>
<gene>
    <name evidence="7" type="ordered locus">CTO_0442</name>
</gene>
<evidence type="ECO:0000256" key="2">
    <source>
        <dbReference type="ARBA" id="ARBA00022771"/>
    </source>
</evidence>
<dbReference type="KEGG" id="cra:CTO_0442"/>
<evidence type="ECO:0000259" key="6">
    <source>
        <dbReference type="Pfam" id="PF01258"/>
    </source>
</evidence>
<reference evidence="7 8" key="1">
    <citation type="journal article" date="2011" name="J. Exp. Med.">
        <title>A live-attenuated chlamydial vaccine protects against trachoma in nonhuman primates.</title>
        <authorList>
            <person name="Kari L."/>
            <person name="Whitmire W.M."/>
            <person name="Olivares-Zavaleta N."/>
            <person name="Goheen M.M."/>
            <person name="Taylor L.D."/>
            <person name="Carlson J.H."/>
            <person name="Sturdevant G.L."/>
            <person name="Lu C."/>
            <person name="Bakios L.E."/>
            <person name="Randall L.B."/>
            <person name="Parnell M.J."/>
            <person name="Zhong G."/>
            <person name="Caldwell H.D."/>
        </authorList>
    </citation>
    <scope>NUCLEOTIDE SEQUENCE [LARGE SCALE GENOMIC DNA]</scope>
    <source>
        <strain evidence="7 8">A2497</strain>
    </source>
</reference>
<dbReference type="Pfam" id="PF01258">
    <property type="entry name" value="zf-dskA_traR"/>
    <property type="match status" value="1"/>
</dbReference>
<proteinExistence type="predicted"/>
<feature type="region of interest" description="Disordered" evidence="5">
    <location>
        <begin position="37"/>
        <end position="65"/>
    </location>
</feature>
<dbReference type="PANTHER" id="PTHR33823">
    <property type="entry name" value="RNA POLYMERASE-BINDING TRANSCRIPTION FACTOR DKSA-RELATED"/>
    <property type="match status" value="1"/>
</dbReference>
<dbReference type="PROSITE" id="PS51128">
    <property type="entry name" value="ZF_DKSA_2"/>
    <property type="match status" value="1"/>
</dbReference>
<dbReference type="InterPro" id="IPR000962">
    <property type="entry name" value="Znf_DskA_TraR"/>
</dbReference>
<name>G4NMZ7_CHLT4</name>
<organism evidence="7 8">
    <name type="scientific">Chlamydia trachomatis serovar A (strain A2497)</name>
    <dbReference type="NCBI Taxonomy" id="580047"/>
    <lineage>
        <taxon>Bacteria</taxon>
        <taxon>Pseudomonadati</taxon>
        <taxon>Chlamydiota</taxon>
        <taxon>Chlamydiia</taxon>
        <taxon>Chlamydiales</taxon>
        <taxon>Chlamydiaceae</taxon>
        <taxon>Chlamydia/Chlamydophila group</taxon>
        <taxon>Chlamydia</taxon>
    </lineage>
</organism>
<feature type="domain" description="Zinc finger DksA/TraR C4-type" evidence="6">
    <location>
        <begin position="95"/>
        <end position="129"/>
    </location>
</feature>
<dbReference type="SUPFAM" id="SSF57716">
    <property type="entry name" value="Glucocorticoid receptor-like (DNA-binding domain)"/>
    <property type="match status" value="1"/>
</dbReference>
<keyword evidence="1" id="KW-0479">Metal-binding</keyword>
<evidence type="ECO:0000313" key="7">
    <source>
        <dbReference type="EMBL" id="AEP35261.1"/>
    </source>
</evidence>
<dbReference type="InterPro" id="IPR037187">
    <property type="entry name" value="DnaK_N"/>
</dbReference>
<dbReference type="Gene3D" id="1.20.120.910">
    <property type="entry name" value="DksA, coiled-coil domain"/>
    <property type="match status" value="1"/>
</dbReference>
<dbReference type="Proteomes" id="UP000009287">
    <property type="component" value="Chromosome"/>
</dbReference>
<evidence type="ECO:0000256" key="4">
    <source>
        <dbReference type="PROSITE-ProRule" id="PRU00510"/>
    </source>
</evidence>
<evidence type="ECO:0000313" key="8">
    <source>
        <dbReference type="Proteomes" id="UP000009287"/>
    </source>
</evidence>
<dbReference type="EMBL" id="CP002401">
    <property type="protein sequence ID" value="AEP35261.1"/>
    <property type="molecule type" value="Genomic_DNA"/>
</dbReference>
<dbReference type="SUPFAM" id="SSF109635">
    <property type="entry name" value="DnaK suppressor protein DksA, alpha-hairpin domain"/>
    <property type="match status" value="1"/>
</dbReference>
<evidence type="ECO:0000256" key="3">
    <source>
        <dbReference type="ARBA" id="ARBA00022833"/>
    </source>
</evidence>
<dbReference type="PATRIC" id="fig|580047.4.peg.451"/>
<keyword evidence="2" id="KW-0863">Zinc-finger</keyword>
<keyword evidence="3" id="KW-0862">Zinc</keyword>
<dbReference type="GO" id="GO:0008270">
    <property type="term" value="F:zinc ion binding"/>
    <property type="evidence" value="ECO:0007669"/>
    <property type="project" value="UniProtKB-KW"/>
</dbReference>